<dbReference type="InterPro" id="IPR029752">
    <property type="entry name" value="D-isomer_DH_CS1"/>
</dbReference>
<keyword evidence="2 4" id="KW-0560">Oxidoreductase</keyword>
<evidence type="ECO:0000256" key="1">
    <source>
        <dbReference type="ARBA" id="ARBA00005854"/>
    </source>
</evidence>
<dbReference type="SUPFAM" id="SSF52283">
    <property type="entry name" value="Formate/glycerate dehydrogenase catalytic domain-like"/>
    <property type="match status" value="1"/>
</dbReference>
<dbReference type="InterPro" id="IPR029753">
    <property type="entry name" value="D-isomer_DH_CS"/>
</dbReference>
<accession>A0AA46AE10</accession>
<dbReference type="InterPro" id="IPR036291">
    <property type="entry name" value="NAD(P)-bd_dom_sf"/>
</dbReference>
<gene>
    <name evidence="7" type="ORF">SAMN06264868_10719</name>
</gene>
<dbReference type="GO" id="GO:0051287">
    <property type="term" value="F:NAD binding"/>
    <property type="evidence" value="ECO:0007669"/>
    <property type="project" value="InterPro"/>
</dbReference>
<dbReference type="Proteomes" id="UP001157947">
    <property type="component" value="Unassembled WGS sequence"/>
</dbReference>
<keyword evidence="8" id="KW-1185">Reference proteome</keyword>
<evidence type="ECO:0000259" key="5">
    <source>
        <dbReference type="Pfam" id="PF00389"/>
    </source>
</evidence>
<dbReference type="PROSITE" id="PS00065">
    <property type="entry name" value="D_2_HYDROXYACID_DH_1"/>
    <property type="match status" value="1"/>
</dbReference>
<evidence type="ECO:0000259" key="6">
    <source>
        <dbReference type="Pfam" id="PF02826"/>
    </source>
</evidence>
<dbReference type="CDD" id="cd12187">
    <property type="entry name" value="LDH_like_1"/>
    <property type="match status" value="1"/>
</dbReference>
<feature type="domain" description="D-isomer specific 2-hydroxyacid dehydrogenase NAD-binding" evidence="6">
    <location>
        <begin position="111"/>
        <end position="307"/>
    </location>
</feature>
<dbReference type="PROSITE" id="PS00670">
    <property type="entry name" value="D_2_HYDROXYACID_DH_2"/>
    <property type="match status" value="1"/>
</dbReference>
<evidence type="ECO:0000313" key="7">
    <source>
        <dbReference type="EMBL" id="SMP09777.1"/>
    </source>
</evidence>
<keyword evidence="3" id="KW-0520">NAD</keyword>
<evidence type="ECO:0000256" key="2">
    <source>
        <dbReference type="ARBA" id="ARBA00023002"/>
    </source>
</evidence>
<dbReference type="Gene3D" id="3.40.50.720">
    <property type="entry name" value="NAD(P)-binding Rossmann-like Domain"/>
    <property type="match status" value="2"/>
</dbReference>
<dbReference type="InterPro" id="IPR006139">
    <property type="entry name" value="D-isomer_2_OHA_DH_cat_dom"/>
</dbReference>
<dbReference type="EMBL" id="FXTX01000007">
    <property type="protein sequence ID" value="SMP09777.1"/>
    <property type="molecule type" value="Genomic_DNA"/>
</dbReference>
<dbReference type="PANTHER" id="PTHR43026">
    <property type="entry name" value="2-HYDROXYACID DEHYDROGENASE HOMOLOG 1-RELATED"/>
    <property type="match status" value="1"/>
</dbReference>
<dbReference type="AlphaFoldDB" id="A0AA46AE10"/>
<dbReference type="Pfam" id="PF02826">
    <property type="entry name" value="2-Hacid_dh_C"/>
    <property type="match status" value="1"/>
</dbReference>
<dbReference type="PANTHER" id="PTHR43026:SF1">
    <property type="entry name" value="2-HYDROXYACID DEHYDROGENASE HOMOLOG 1-RELATED"/>
    <property type="match status" value="1"/>
</dbReference>
<reference evidence="7" key="1">
    <citation type="submission" date="2017-05" db="EMBL/GenBank/DDBJ databases">
        <authorList>
            <person name="Varghese N."/>
            <person name="Submissions S."/>
        </authorList>
    </citation>
    <scope>NUCLEOTIDE SEQUENCE</scope>
    <source>
        <strain evidence="7">DSM 18763</strain>
    </source>
</reference>
<dbReference type="PROSITE" id="PS00671">
    <property type="entry name" value="D_2_HYDROXYACID_DH_3"/>
    <property type="match status" value="1"/>
</dbReference>
<sequence>MIKIGFFEVEDWERLYLEKKIKDLGIEAEIIFSKEPLDSGSVSFYKDIDIAIVFIYSKLDKDVLQNLPNLKYIITRSTGFDHIDVDYCRKNNIVVSNVPGYGNNTVAEYTFALILALARKFKPMIERTSRGIFSRDGLTGIDLAGKTIGVIGTGRIGSHVVKIAHGFGMKILAYDRQKEEELIQKYGVEYVGLEDLLRQSDIVTLHVPYTKATHHLINRFNIKLMKLDAMLINTSRGPVVEMEAIVQALKEGRLAGGVGLDTFEAEDVWIEEEYLKRDDIPAIKLKKAMEAFYVLHAENVIVSPHNAYNTKDALYRILDITLNNLIGFLNNNPKNVVCCKE</sequence>
<dbReference type="SUPFAM" id="SSF51735">
    <property type="entry name" value="NAD(P)-binding Rossmann-fold domains"/>
    <property type="match status" value="1"/>
</dbReference>
<dbReference type="Pfam" id="PF00389">
    <property type="entry name" value="2-Hacid_dh"/>
    <property type="match status" value="1"/>
</dbReference>
<protein>
    <submittedName>
        <fullName evidence="7">D-lactate dehydrogenase</fullName>
    </submittedName>
</protein>
<name>A0AA46AE10_9AQUI</name>
<feature type="domain" description="D-isomer specific 2-hydroxyacid dehydrogenase catalytic" evidence="5">
    <location>
        <begin position="28"/>
        <end position="337"/>
    </location>
</feature>
<dbReference type="InterPro" id="IPR006140">
    <property type="entry name" value="D-isomer_DH_NAD-bd"/>
</dbReference>
<evidence type="ECO:0000256" key="3">
    <source>
        <dbReference type="ARBA" id="ARBA00023027"/>
    </source>
</evidence>
<comment type="similarity">
    <text evidence="1 4">Belongs to the D-isomer specific 2-hydroxyacid dehydrogenase family.</text>
</comment>
<evidence type="ECO:0000256" key="4">
    <source>
        <dbReference type="RuleBase" id="RU003719"/>
    </source>
</evidence>
<dbReference type="InterPro" id="IPR058205">
    <property type="entry name" value="D-LDH-like"/>
</dbReference>
<evidence type="ECO:0000313" key="8">
    <source>
        <dbReference type="Proteomes" id="UP001157947"/>
    </source>
</evidence>
<organism evidence="7 8">
    <name type="scientific">Venenivibrio stagnispumantis</name>
    <dbReference type="NCBI Taxonomy" id="407998"/>
    <lineage>
        <taxon>Bacteria</taxon>
        <taxon>Pseudomonadati</taxon>
        <taxon>Aquificota</taxon>
        <taxon>Aquificia</taxon>
        <taxon>Aquificales</taxon>
        <taxon>Hydrogenothermaceae</taxon>
        <taxon>Venenivibrio</taxon>
    </lineage>
</organism>
<dbReference type="GO" id="GO:0008720">
    <property type="term" value="F:D-lactate dehydrogenase (NAD+) activity"/>
    <property type="evidence" value="ECO:0007669"/>
    <property type="project" value="TreeGrafter"/>
</dbReference>
<proteinExistence type="inferred from homology"/>
<comment type="caution">
    <text evidence="7">The sequence shown here is derived from an EMBL/GenBank/DDBJ whole genome shotgun (WGS) entry which is preliminary data.</text>
</comment>